<proteinExistence type="predicted"/>
<sequence length="128" mass="14051">MCQSFGTMGLAKAEAEINAHEQDSASAVSSEIKPFTTKAPTHVIEGLDLLAGHFGMTRNALVLKLINQYLGQAFAEYSTGYNSVFHNPDVSDVQQIINDIENLTEHSDVSEQAKEYVNRLVVDHLVNT</sequence>
<dbReference type="EMBL" id="LR215589">
    <property type="protein sequence ID" value="VEV85768.1"/>
    <property type="molecule type" value="Unassigned_DNA"/>
</dbReference>
<evidence type="ECO:0000313" key="2">
    <source>
        <dbReference type="EMBL" id="VEV85768.1"/>
    </source>
</evidence>
<evidence type="ECO:0000313" key="1">
    <source>
        <dbReference type="EMBL" id="VEV85389.1"/>
    </source>
</evidence>
<feature type="non-terminal residue" evidence="1">
    <location>
        <position position="128"/>
    </location>
</feature>
<name>A0A484HK99_9ZZZZ</name>
<accession>A0A484HK99</accession>
<dbReference type="EMBL" id="LR215503">
    <property type="protein sequence ID" value="VEV85389.1"/>
    <property type="molecule type" value="Unassigned_DNA"/>
</dbReference>
<reference evidence="1" key="1">
    <citation type="submission" date="2019-01" db="EMBL/GenBank/DDBJ databases">
        <authorList>
            <person name="De Villiers E.-M."/>
        </authorList>
    </citation>
    <scope>NUCLEOTIDE SEQUENCE</scope>
    <source>
        <strain evidence="2">C2MI.4A.1</strain>
        <strain evidence="1">C2MI.5A.4</strain>
    </source>
</reference>
<dbReference type="AlphaFoldDB" id="A0A484HK99"/>
<protein>
    <submittedName>
        <fullName evidence="1">Uncharacterized protein</fullName>
    </submittedName>
</protein>
<organism evidence="1">
    <name type="scientific">SPHINX/BMMF group 2 DNA sequence</name>
    <dbReference type="NCBI Taxonomy" id="2502152"/>
    <lineage>
        <taxon>unclassified sequences</taxon>
    </lineage>
</organism>